<dbReference type="PROSITE" id="PS00584">
    <property type="entry name" value="PFKB_KINASES_2"/>
    <property type="match status" value="1"/>
</dbReference>
<dbReference type="EMBL" id="JAKKOR010000005">
    <property type="protein sequence ID" value="MCF8588124.1"/>
    <property type="molecule type" value="Genomic_DNA"/>
</dbReference>
<feature type="region of interest" description="Disordered" evidence="7">
    <location>
        <begin position="16"/>
        <end position="40"/>
    </location>
</feature>
<name>A0ABS9IRE2_9ACTN</name>
<evidence type="ECO:0000259" key="8">
    <source>
        <dbReference type="Pfam" id="PF00294"/>
    </source>
</evidence>
<evidence type="ECO:0000256" key="5">
    <source>
        <dbReference type="ARBA" id="ARBA00022840"/>
    </source>
</evidence>
<evidence type="ECO:0000256" key="1">
    <source>
        <dbReference type="ARBA" id="ARBA00010688"/>
    </source>
</evidence>
<evidence type="ECO:0000313" key="10">
    <source>
        <dbReference type="Proteomes" id="UP001200110"/>
    </source>
</evidence>
<keyword evidence="10" id="KW-1185">Reference proteome</keyword>
<dbReference type="SUPFAM" id="SSF53613">
    <property type="entry name" value="Ribokinase-like"/>
    <property type="match status" value="1"/>
</dbReference>
<dbReference type="CDD" id="cd01164">
    <property type="entry name" value="FruK_PfkB_like"/>
    <property type="match status" value="1"/>
</dbReference>
<comment type="similarity">
    <text evidence="1">Belongs to the carbohydrate kinase PfkB family.</text>
</comment>
<keyword evidence="5" id="KW-0067">ATP-binding</keyword>
<dbReference type="InterPro" id="IPR017583">
    <property type="entry name" value="Tagatose/fructose_Pkinase"/>
</dbReference>
<dbReference type="Pfam" id="PF00294">
    <property type="entry name" value="PfkB"/>
    <property type="match status" value="1"/>
</dbReference>
<dbReference type="Proteomes" id="UP001200110">
    <property type="component" value="Unassembled WGS sequence"/>
</dbReference>
<accession>A0ABS9IRE2</accession>
<protein>
    <submittedName>
        <fullName evidence="9">1-phosphofructokinase</fullName>
    </submittedName>
</protein>
<evidence type="ECO:0000256" key="6">
    <source>
        <dbReference type="PIRNR" id="PIRNR000535"/>
    </source>
</evidence>
<dbReference type="PIRSF" id="PIRSF000535">
    <property type="entry name" value="1PFK/6PFK/LacC"/>
    <property type="match status" value="1"/>
</dbReference>
<comment type="caution">
    <text evidence="9">The sequence shown here is derived from an EMBL/GenBank/DDBJ whole genome shotgun (WGS) entry which is preliminary data.</text>
</comment>
<evidence type="ECO:0000256" key="4">
    <source>
        <dbReference type="ARBA" id="ARBA00022777"/>
    </source>
</evidence>
<gene>
    <name evidence="9" type="ORF">L5G33_06530</name>
</gene>
<keyword evidence="4" id="KW-0418">Kinase</keyword>
<evidence type="ECO:0000313" key="9">
    <source>
        <dbReference type="EMBL" id="MCF8588124.1"/>
    </source>
</evidence>
<keyword evidence="2 6" id="KW-0808">Transferase</keyword>
<evidence type="ECO:0000256" key="3">
    <source>
        <dbReference type="ARBA" id="ARBA00022741"/>
    </source>
</evidence>
<evidence type="ECO:0000256" key="7">
    <source>
        <dbReference type="SAM" id="MobiDB-lite"/>
    </source>
</evidence>
<keyword evidence="3" id="KW-0547">Nucleotide-binding</keyword>
<feature type="domain" description="Carbohydrate kinase PfkB" evidence="8">
    <location>
        <begin position="11"/>
        <end position="301"/>
    </location>
</feature>
<dbReference type="InterPro" id="IPR011611">
    <property type="entry name" value="PfkB_dom"/>
</dbReference>
<dbReference type="NCBIfam" id="TIGR03168">
    <property type="entry name" value="1-PFK"/>
    <property type="match status" value="1"/>
</dbReference>
<proteinExistence type="inferred from homology"/>
<dbReference type="Gene3D" id="3.40.1190.20">
    <property type="match status" value="1"/>
</dbReference>
<evidence type="ECO:0000256" key="2">
    <source>
        <dbReference type="ARBA" id="ARBA00022679"/>
    </source>
</evidence>
<dbReference type="PANTHER" id="PTHR46566">
    <property type="entry name" value="1-PHOSPHOFRUCTOKINASE-RELATED"/>
    <property type="match status" value="1"/>
</dbReference>
<reference evidence="9 10" key="1">
    <citation type="submission" date="2022-01" db="EMBL/GenBank/DDBJ databases">
        <authorList>
            <person name="Huang Y."/>
        </authorList>
    </citation>
    <scope>NUCLEOTIDE SEQUENCE [LARGE SCALE GENOMIC DNA]</scope>
    <source>
        <strain evidence="9 10">HY366</strain>
    </source>
</reference>
<dbReference type="InterPro" id="IPR029056">
    <property type="entry name" value="Ribokinase-like"/>
</dbReference>
<dbReference type="InterPro" id="IPR002173">
    <property type="entry name" value="Carboh/pur_kinase_PfkB_CS"/>
</dbReference>
<sequence>MILTVTANPSIDRTVELDGPLRPGGVHRTRGSGDQPGGKGVNVARAVSAAGMDAMALMPARADDPFVRHLDAVGLSRVAVDVTGDVRVNVTLVDPDGVTTKVNAPGAALNVDEAARLSATVVELAAGADWLALCGSLPPGLSPSWYADLVDELAGTRVRVAVDTSGEPLALVARTRPDLLKPNAEELAELTGADPTVLESRAAAGDPSVAADASARLAATTGGAVLTTLGGSGALLATGDGVWFATAPAIRVRSTVGAGDSSLAGYLISERRGDDEPTRLQTAVAYGSAAAALPGTTPPTPDLVDASTVIARPVAVTRLS</sequence>
<organism evidence="9 10">
    <name type="scientific">Gordonia liuliyuniae</name>
    <dbReference type="NCBI Taxonomy" id="2911517"/>
    <lineage>
        <taxon>Bacteria</taxon>
        <taxon>Bacillati</taxon>
        <taxon>Actinomycetota</taxon>
        <taxon>Actinomycetes</taxon>
        <taxon>Mycobacteriales</taxon>
        <taxon>Gordoniaceae</taxon>
        <taxon>Gordonia</taxon>
    </lineage>
</organism>
<dbReference type="PANTHER" id="PTHR46566:SF5">
    <property type="entry name" value="1-PHOSPHOFRUCTOKINASE"/>
    <property type="match status" value="1"/>
</dbReference>
<dbReference type="RefSeq" id="WP_236997353.1">
    <property type="nucleotide sequence ID" value="NZ_JAKKOR010000005.1"/>
</dbReference>